<reference evidence="1" key="1">
    <citation type="journal article" date="2020" name="Nature">
        <title>Giant virus diversity and host interactions through global metagenomics.</title>
        <authorList>
            <person name="Schulz F."/>
            <person name="Roux S."/>
            <person name="Paez-Espino D."/>
            <person name="Jungbluth S."/>
            <person name="Walsh D.A."/>
            <person name="Denef V.J."/>
            <person name="McMahon K.D."/>
            <person name="Konstantinidis K.T."/>
            <person name="Eloe-Fadrosh E.A."/>
            <person name="Kyrpides N.C."/>
            <person name="Woyke T."/>
        </authorList>
    </citation>
    <scope>NUCLEOTIDE SEQUENCE</scope>
    <source>
        <strain evidence="1">GVMAG-M-3300027804-47</strain>
    </source>
</reference>
<name>A0A6C0LIR7_9ZZZZ</name>
<protein>
    <submittedName>
        <fullName evidence="1">Uncharacterized protein</fullName>
    </submittedName>
</protein>
<evidence type="ECO:0000313" key="1">
    <source>
        <dbReference type="EMBL" id="QHU29062.1"/>
    </source>
</evidence>
<dbReference type="AlphaFoldDB" id="A0A6C0LIR7"/>
<accession>A0A6C0LIR7</accession>
<organism evidence="1">
    <name type="scientific">viral metagenome</name>
    <dbReference type="NCBI Taxonomy" id="1070528"/>
    <lineage>
        <taxon>unclassified sequences</taxon>
        <taxon>metagenomes</taxon>
        <taxon>organismal metagenomes</taxon>
    </lineage>
</organism>
<dbReference type="EMBL" id="MN740480">
    <property type="protein sequence ID" value="QHU29062.1"/>
    <property type="molecule type" value="Genomic_DNA"/>
</dbReference>
<proteinExistence type="predicted"/>
<sequence length="646" mass="76948">MNNIKEKPPDFYKGVKVPIKYVLKHPEINLPKINDAVMRAHKIVIHGLMFTKLYLLNYYNTHNTIPEIDHSFVVNCLKIVCVKCGSGRLPSDETKELKDKLNSFYEEHYKPLRQDDNLKYTHMNTILDYLADDIITMYKNNIQLHYVEYVERFVNICWKKKYITDKIRKLKFTKKEKDNRINKLCCQLRKIKNDILNVETNEYKSHLVYHSWINNVKQHIIPNKIFAKNSIHYDIHCNQFDYLPCMIYMMKHIEQEGFSINNVFPSRSDVIPKHITLDSTTIVNILLRKEQGKKYDYLSKGNLKKRKSEIWDFFFRTQRKCFKREGYSFHHMIETDGVSCSILLIRDDLIDKFSKPKNTSISKELYIDELCDYTPLQNKKIVATDPGKCDIIYCVDGCCKDATTFRYTQDSRRKECKIKKYNKLILEFKKEQIDGKTITEYETELSQYNKKSLDINKYKDYIKKKNEINQKLFQFYERYIFRKLKLNGYINRKRNEQKIINKFKKIFGNPNEVVVCFGDFEQRKHMKYKEPIKGKGIRTLFRKSGYNTYLVDEFRTSCKCCNCEGGECKKFMIRKSPKPWKDYNALVHGLLRCKSGCGLWNRDVNGAKNIYKIVFNHINGLKRPLYLCRSNQSDTLHDVSNHNLPF</sequence>